<feature type="domain" description="GAF" evidence="4">
    <location>
        <begin position="52"/>
        <end position="198"/>
    </location>
</feature>
<gene>
    <name evidence="6" type="ORF">F6W70_08315</name>
</gene>
<dbReference type="AlphaFoldDB" id="A0AAD3X5C6"/>
<keyword evidence="3" id="KW-0902">Two-component regulatory system</keyword>
<feature type="domain" description="Histidine kinase/HSP90-like ATPase" evidence="5">
    <location>
        <begin position="468"/>
        <end position="559"/>
    </location>
</feature>
<reference evidence="6 7" key="1">
    <citation type="submission" date="2019-09" db="EMBL/GenBank/DDBJ databases">
        <title>Whole genome sequencing of Microbacterium maritypicum.</title>
        <authorList>
            <person name="Lenchi N."/>
        </authorList>
    </citation>
    <scope>NUCLEOTIDE SEQUENCE [LARGE SCALE GENOMIC DNA]</scope>
    <source>
        <strain evidence="6 7">DSM 12512</strain>
    </source>
</reference>
<dbReference type="InterPro" id="IPR036890">
    <property type="entry name" value="HATPase_C_sf"/>
</dbReference>
<dbReference type="SMART" id="SM00387">
    <property type="entry name" value="HATPase_c"/>
    <property type="match status" value="1"/>
</dbReference>
<dbReference type="InterPro" id="IPR011712">
    <property type="entry name" value="Sig_transdc_His_kin_sub3_dim/P"/>
</dbReference>
<evidence type="ECO:0000313" key="7">
    <source>
        <dbReference type="Proteomes" id="UP000436027"/>
    </source>
</evidence>
<dbReference type="InterPro" id="IPR029016">
    <property type="entry name" value="GAF-like_dom_sf"/>
</dbReference>
<dbReference type="InterPro" id="IPR003594">
    <property type="entry name" value="HATPase_dom"/>
</dbReference>
<evidence type="ECO:0000313" key="6">
    <source>
        <dbReference type="EMBL" id="KAB1887383.1"/>
    </source>
</evidence>
<feature type="domain" description="GAF" evidence="4">
    <location>
        <begin position="218"/>
        <end position="361"/>
    </location>
</feature>
<name>A0AAD3X5C6_MICMQ</name>
<protein>
    <submittedName>
        <fullName evidence="6">GAF domain-containing protein</fullName>
    </submittedName>
</protein>
<proteinExistence type="predicted"/>
<dbReference type="PANTHER" id="PTHR24421">
    <property type="entry name" value="NITRATE/NITRITE SENSOR PROTEIN NARX-RELATED"/>
    <property type="match status" value="1"/>
</dbReference>
<dbReference type="SUPFAM" id="SSF55781">
    <property type="entry name" value="GAF domain-like"/>
    <property type="match status" value="2"/>
</dbReference>
<keyword evidence="1" id="KW-0808">Transferase</keyword>
<dbReference type="GO" id="GO:0046983">
    <property type="term" value="F:protein dimerization activity"/>
    <property type="evidence" value="ECO:0007669"/>
    <property type="project" value="InterPro"/>
</dbReference>
<dbReference type="GO" id="GO:0016020">
    <property type="term" value="C:membrane"/>
    <property type="evidence" value="ECO:0007669"/>
    <property type="project" value="InterPro"/>
</dbReference>
<dbReference type="SMART" id="SM00065">
    <property type="entry name" value="GAF"/>
    <property type="match status" value="2"/>
</dbReference>
<dbReference type="InterPro" id="IPR003018">
    <property type="entry name" value="GAF"/>
</dbReference>
<dbReference type="SUPFAM" id="SSF55874">
    <property type="entry name" value="ATPase domain of HSP90 chaperone/DNA topoisomerase II/histidine kinase"/>
    <property type="match status" value="1"/>
</dbReference>
<dbReference type="PANTHER" id="PTHR24421:SF56">
    <property type="entry name" value="OXYGEN SENSOR HISTIDINE KINASE RESPONSE REGULATOR DOST"/>
    <property type="match status" value="1"/>
</dbReference>
<dbReference type="GO" id="GO:0000155">
    <property type="term" value="F:phosphorelay sensor kinase activity"/>
    <property type="evidence" value="ECO:0007669"/>
    <property type="project" value="InterPro"/>
</dbReference>
<dbReference type="InterPro" id="IPR050482">
    <property type="entry name" value="Sensor_HK_TwoCompSys"/>
</dbReference>
<evidence type="ECO:0000256" key="1">
    <source>
        <dbReference type="ARBA" id="ARBA00022679"/>
    </source>
</evidence>
<evidence type="ECO:0000256" key="2">
    <source>
        <dbReference type="ARBA" id="ARBA00022777"/>
    </source>
</evidence>
<dbReference type="Pfam" id="PF13185">
    <property type="entry name" value="GAF_2"/>
    <property type="match status" value="2"/>
</dbReference>
<evidence type="ECO:0000259" key="5">
    <source>
        <dbReference type="SMART" id="SM00387"/>
    </source>
</evidence>
<keyword evidence="2" id="KW-0418">Kinase</keyword>
<evidence type="ECO:0000256" key="3">
    <source>
        <dbReference type="ARBA" id="ARBA00023012"/>
    </source>
</evidence>
<dbReference type="Pfam" id="PF02518">
    <property type="entry name" value="HATPase_c"/>
    <property type="match status" value="1"/>
</dbReference>
<sequence>MDDEELRFPDQRRSELESTIGELVERAQHVLSAQGRLRSLLRASQIVVEDLDLEQVLRHIAEAAVTLVDAQYGALGVIDREGRLEQFIHVGMPDDVADRIGHLPEGHGVLGAVIESAHPIRLVDLGADPRSVGLPPHHPVMRTFLGVPIRVRGEIYGNLYLTNRTGGEFTDEDEELVIALATTAAIAIDNARRYEESRRLQRLSRALAEVSAALLSSDSDDVFGVVAEKVASVIDADLVLIVAPGPDGKRHQVKTARGVGAERIEGTEIPEGDSLISRAMGGGLVISDSAPAEAPSFEGHAPGGSTLAVPLLVAGAPAGALYVVRDAKTKRFSDDDLSVLSEFAAQAGIAVALAHARADRQRLDLIEDRARIARDLHDNVIQRLFGTGLGLQALAATTPDRAEAISAHAGEIDAAISDFRTAIFALQTTDPESVRHRLLDVVGEFTPSLRSAPRVSFSGPVDLLVTGALGEDIVAVVRESLSNVARHARATTSEVIVAVTASHVTVVVDDDGIGMPENPERVSGTANLEMRARAHGGTCTVAARDLGGTRVHWRAPLEAETTGSR</sequence>
<accession>A0AAD3X5C6</accession>
<dbReference type="Gene3D" id="3.30.450.40">
    <property type="match status" value="2"/>
</dbReference>
<comment type="caution">
    <text evidence="6">The sequence shown here is derived from an EMBL/GenBank/DDBJ whole genome shotgun (WGS) entry which is preliminary data.</text>
</comment>
<dbReference type="EMBL" id="WAAQ01000001">
    <property type="protein sequence ID" value="KAB1887383.1"/>
    <property type="molecule type" value="Genomic_DNA"/>
</dbReference>
<evidence type="ECO:0000259" key="4">
    <source>
        <dbReference type="SMART" id="SM00065"/>
    </source>
</evidence>
<dbReference type="RefSeq" id="WP_151486368.1">
    <property type="nucleotide sequence ID" value="NZ_BAAAIN010000002.1"/>
</dbReference>
<organism evidence="6 7">
    <name type="scientific">Microbacterium maritypicum</name>
    <name type="common">Microbacterium liquefaciens</name>
    <dbReference type="NCBI Taxonomy" id="33918"/>
    <lineage>
        <taxon>Bacteria</taxon>
        <taxon>Bacillati</taxon>
        <taxon>Actinomycetota</taxon>
        <taxon>Actinomycetes</taxon>
        <taxon>Micrococcales</taxon>
        <taxon>Microbacteriaceae</taxon>
        <taxon>Microbacterium</taxon>
    </lineage>
</organism>
<dbReference type="Pfam" id="PF07730">
    <property type="entry name" value="HisKA_3"/>
    <property type="match status" value="1"/>
</dbReference>
<dbReference type="CDD" id="cd16917">
    <property type="entry name" value="HATPase_UhpB-NarQ-NarX-like"/>
    <property type="match status" value="1"/>
</dbReference>
<dbReference type="Gene3D" id="1.20.5.1930">
    <property type="match status" value="1"/>
</dbReference>
<dbReference type="Proteomes" id="UP000436027">
    <property type="component" value="Unassembled WGS sequence"/>
</dbReference>
<dbReference type="Gene3D" id="3.30.565.10">
    <property type="entry name" value="Histidine kinase-like ATPase, C-terminal domain"/>
    <property type="match status" value="1"/>
</dbReference>